<evidence type="ECO:0000256" key="2">
    <source>
        <dbReference type="ARBA" id="ARBA00022898"/>
    </source>
</evidence>
<dbReference type="InterPro" id="IPR004839">
    <property type="entry name" value="Aminotransferase_I/II_large"/>
</dbReference>
<keyword evidence="4" id="KW-0238">DNA-binding</keyword>
<dbReference type="SUPFAM" id="SSF53383">
    <property type="entry name" value="PLP-dependent transferases"/>
    <property type="match status" value="1"/>
</dbReference>
<dbReference type="Pfam" id="PF00155">
    <property type="entry name" value="Aminotran_1_2"/>
    <property type="match status" value="1"/>
</dbReference>
<dbReference type="InterPro" id="IPR036390">
    <property type="entry name" value="WH_DNA-bd_sf"/>
</dbReference>
<dbReference type="EC" id="2.6.1.1" evidence="7"/>
<gene>
    <name evidence="7" type="ORF">JCM19231_4082</name>
</gene>
<keyword evidence="7" id="KW-0808">Transferase</keyword>
<evidence type="ECO:0000313" key="7">
    <source>
        <dbReference type="EMBL" id="GAM58185.1"/>
    </source>
</evidence>
<dbReference type="PROSITE" id="PS50949">
    <property type="entry name" value="HTH_GNTR"/>
    <property type="match status" value="1"/>
</dbReference>
<dbReference type="CDD" id="cd00609">
    <property type="entry name" value="AAT_like"/>
    <property type="match status" value="1"/>
</dbReference>
<keyword evidence="2" id="KW-0663">Pyridoxal phosphate</keyword>
<keyword evidence="5" id="KW-0804">Transcription</keyword>
<dbReference type="Gene3D" id="1.10.10.10">
    <property type="entry name" value="Winged helix-like DNA-binding domain superfamily/Winged helix DNA-binding domain"/>
    <property type="match status" value="1"/>
</dbReference>
<dbReference type="SMART" id="SM00345">
    <property type="entry name" value="HTH_GNTR"/>
    <property type="match status" value="1"/>
</dbReference>
<evidence type="ECO:0000256" key="4">
    <source>
        <dbReference type="ARBA" id="ARBA00023125"/>
    </source>
</evidence>
<evidence type="ECO:0000259" key="6">
    <source>
        <dbReference type="PROSITE" id="PS50949"/>
    </source>
</evidence>
<dbReference type="SUPFAM" id="SSF46785">
    <property type="entry name" value="Winged helix' DNA-binding domain"/>
    <property type="match status" value="1"/>
</dbReference>
<dbReference type="InterPro" id="IPR015421">
    <property type="entry name" value="PyrdxlP-dep_Trfase_major"/>
</dbReference>
<proteinExistence type="inferred from homology"/>
<name>A0A0B8NUG8_9VIBR</name>
<keyword evidence="3" id="KW-0805">Transcription regulation</keyword>
<protein>
    <submittedName>
        <fullName evidence="7">Transcriptional regulator, gntR family domain</fullName>
        <ecNumber evidence="7">2.6.1.1</ecNumber>
    </submittedName>
</protein>
<evidence type="ECO:0000256" key="1">
    <source>
        <dbReference type="ARBA" id="ARBA00005384"/>
    </source>
</evidence>
<evidence type="ECO:0000256" key="5">
    <source>
        <dbReference type="ARBA" id="ARBA00023163"/>
    </source>
</evidence>
<dbReference type="GO" id="GO:0004069">
    <property type="term" value="F:L-aspartate:2-oxoglutarate aminotransferase activity"/>
    <property type="evidence" value="ECO:0007669"/>
    <property type="project" value="UniProtKB-EC"/>
</dbReference>
<dbReference type="InterPro" id="IPR015424">
    <property type="entry name" value="PyrdxlP-dep_Trfase"/>
</dbReference>
<dbReference type="InterPro" id="IPR051446">
    <property type="entry name" value="HTH_trans_reg/aminotransferase"/>
</dbReference>
<keyword evidence="8" id="KW-1185">Reference proteome</keyword>
<evidence type="ECO:0000313" key="8">
    <source>
        <dbReference type="Proteomes" id="UP000031671"/>
    </source>
</evidence>
<organism evidence="7 8">
    <name type="scientific">Vibrio ishigakensis</name>
    <dbReference type="NCBI Taxonomy" id="1481914"/>
    <lineage>
        <taxon>Bacteria</taxon>
        <taxon>Pseudomonadati</taxon>
        <taxon>Pseudomonadota</taxon>
        <taxon>Gammaproteobacteria</taxon>
        <taxon>Vibrionales</taxon>
        <taxon>Vibrionaceae</taxon>
        <taxon>Vibrio</taxon>
    </lineage>
</organism>
<dbReference type="AlphaFoldDB" id="A0A0B8NUG8"/>
<dbReference type="GO" id="GO:0030170">
    <property type="term" value="F:pyridoxal phosphate binding"/>
    <property type="evidence" value="ECO:0007669"/>
    <property type="project" value="InterPro"/>
</dbReference>
<dbReference type="InterPro" id="IPR036388">
    <property type="entry name" value="WH-like_DNA-bd_sf"/>
</dbReference>
<dbReference type="Proteomes" id="UP000031671">
    <property type="component" value="Unassembled WGS sequence"/>
</dbReference>
<sequence length="525" mass="60426">MAINYSCFIEFDSKRSLQEQVREYLVKAILEGVFSADEALPSCRKLSSQLKVSRNTVSLVYEGLADDGYLISKPRSGYYLSEKYSLRLEEVEQELDHFEADNPSNAPNWSHRLKVSTDQFPRIVKPSHWSCYQYPFIYGQPSINDFPLAQWRESTRKVIADPNDHGWLCDKVDKDVELLVEQIRTRVLPQRGIHAKSDEILITVGSQNALYLVSQLLMDKHTRVGVENPGYKEANNIFSLAQAQLHPHTVDEDGLMLNELSPMCDYFYVTPSHQAPTGVTMSKQRRQDLLQMAQKNDAIIIEDDYDSDSNSEWAPLPALKALDKDNRVIYVSSFSKILAPGLRLGYIVAPEELIYELRTLRRLMYRHPPSRVQMEMAHFISQGYYDSFLRRFKDNTRQRWHEINQAVENYLPDCTRLAKGNYCNALWLETPDQISSQRLASRAAQRGVLIETGYSHFMGQQQANPETNTYFRLGFHAIDKALITPGVEQLARALGARLFANLLLLDAPTPRQLPWRFFIFCLENQ</sequence>
<evidence type="ECO:0000256" key="3">
    <source>
        <dbReference type="ARBA" id="ARBA00023015"/>
    </source>
</evidence>
<reference evidence="7 8" key="1">
    <citation type="submission" date="2015-01" db="EMBL/GenBank/DDBJ databases">
        <title>Vibrio sp. C1 JCM 19231 whole genome shotgun sequence.</title>
        <authorList>
            <person name="Sawabe T."/>
            <person name="Meirelles P."/>
            <person name="Feng G."/>
            <person name="Sayaka M."/>
            <person name="Hattori M."/>
            <person name="Ohkuma M."/>
        </authorList>
    </citation>
    <scope>NUCLEOTIDE SEQUENCE [LARGE SCALE GENOMIC DNA]</scope>
    <source>
        <strain evidence="8">JCM 19231</strain>
    </source>
</reference>
<dbReference type="PANTHER" id="PTHR46577:SF1">
    <property type="entry name" value="HTH-TYPE TRANSCRIPTIONAL REGULATORY PROTEIN GABR"/>
    <property type="match status" value="1"/>
</dbReference>
<dbReference type="InterPro" id="IPR000524">
    <property type="entry name" value="Tscrpt_reg_HTH_GntR"/>
</dbReference>
<dbReference type="GO" id="GO:0003700">
    <property type="term" value="F:DNA-binding transcription factor activity"/>
    <property type="evidence" value="ECO:0007669"/>
    <property type="project" value="InterPro"/>
</dbReference>
<reference evidence="7 8" key="2">
    <citation type="submission" date="2015-01" db="EMBL/GenBank/DDBJ databases">
        <authorList>
            <consortium name="NBRP consortium"/>
            <person name="Sawabe T."/>
            <person name="Meirelles P."/>
            <person name="Feng G."/>
            <person name="Sayaka M."/>
            <person name="Hattori M."/>
            <person name="Ohkuma M."/>
        </authorList>
    </citation>
    <scope>NUCLEOTIDE SEQUENCE [LARGE SCALE GENOMIC DNA]</scope>
    <source>
        <strain evidence="8">JCM 19231</strain>
    </source>
</reference>
<dbReference type="CDD" id="cd07377">
    <property type="entry name" value="WHTH_GntR"/>
    <property type="match status" value="1"/>
</dbReference>
<comment type="caution">
    <text evidence="7">The sequence shown here is derived from an EMBL/GenBank/DDBJ whole genome shotgun (WGS) entry which is preliminary data.</text>
</comment>
<keyword evidence="7" id="KW-0032">Aminotransferase</keyword>
<dbReference type="GO" id="GO:0003677">
    <property type="term" value="F:DNA binding"/>
    <property type="evidence" value="ECO:0007669"/>
    <property type="project" value="UniProtKB-KW"/>
</dbReference>
<comment type="similarity">
    <text evidence="1">In the C-terminal section; belongs to the class-I pyridoxal-phosphate-dependent aminotransferase family.</text>
</comment>
<dbReference type="Pfam" id="PF00392">
    <property type="entry name" value="GntR"/>
    <property type="match status" value="1"/>
</dbReference>
<dbReference type="Gene3D" id="3.40.640.10">
    <property type="entry name" value="Type I PLP-dependent aspartate aminotransferase-like (Major domain)"/>
    <property type="match status" value="1"/>
</dbReference>
<accession>A0A0B8NUG8</accession>
<dbReference type="PANTHER" id="PTHR46577">
    <property type="entry name" value="HTH-TYPE TRANSCRIPTIONAL REGULATORY PROTEIN GABR"/>
    <property type="match status" value="1"/>
</dbReference>
<feature type="domain" description="HTH gntR-type" evidence="6">
    <location>
        <begin position="15"/>
        <end position="83"/>
    </location>
</feature>
<dbReference type="EMBL" id="BBRZ01000077">
    <property type="protein sequence ID" value="GAM58185.1"/>
    <property type="molecule type" value="Genomic_DNA"/>
</dbReference>